<gene>
    <name evidence="1" type="ORF">BTO28_15815</name>
</gene>
<proteinExistence type="predicted"/>
<sequence>MIELRDLVKNRKSEVRYCESLSNGQSLHVYFWREKQSVSSRVVYVWNAGIIITDSRKKANRWKNHNPKGNKQISSGKGGLEGLKKALDIILQFRYRLKPNEYLFVGFDDEKRREAYRWLERHGFMEFHKNGKFLAYGTFNPLYWDWRESDV</sequence>
<comment type="caution">
    <text evidence="1">The sequence shown here is derived from an EMBL/GenBank/DDBJ whole genome shotgun (WGS) entry which is preliminary data.</text>
</comment>
<dbReference type="Proteomes" id="UP000188613">
    <property type="component" value="Unassembled WGS sequence"/>
</dbReference>
<dbReference type="RefSeq" id="WP_076768066.1">
    <property type="nucleotide sequence ID" value="NZ_MSFI01000031.1"/>
</dbReference>
<accession>A0A1V2A4E5</accession>
<dbReference type="OrthoDB" id="2966338at2"/>
<reference evidence="1 2" key="1">
    <citation type="submission" date="2016-12" db="EMBL/GenBank/DDBJ databases">
        <title>Domibacillus sp. SAB 38T whole genome sequencing.</title>
        <authorList>
            <person name="Verma A."/>
            <person name="Ojha A.K."/>
            <person name="Krishnamurthi S."/>
        </authorList>
    </citation>
    <scope>NUCLEOTIDE SEQUENCE [LARGE SCALE GENOMIC DNA]</scope>
    <source>
        <strain evidence="1 2">SAB 38</strain>
    </source>
</reference>
<keyword evidence="2" id="KW-1185">Reference proteome</keyword>
<dbReference type="AlphaFoldDB" id="A0A1V2A4E5"/>
<evidence type="ECO:0000313" key="2">
    <source>
        <dbReference type="Proteomes" id="UP000188613"/>
    </source>
</evidence>
<dbReference type="EMBL" id="MSFI01000031">
    <property type="protein sequence ID" value="OMP65732.1"/>
    <property type="molecule type" value="Genomic_DNA"/>
</dbReference>
<evidence type="ECO:0000313" key="1">
    <source>
        <dbReference type="EMBL" id="OMP65732.1"/>
    </source>
</evidence>
<organism evidence="1 2">
    <name type="scientific">Domibacillus epiphyticus</name>
    <dbReference type="NCBI Taxonomy" id="1714355"/>
    <lineage>
        <taxon>Bacteria</taxon>
        <taxon>Bacillati</taxon>
        <taxon>Bacillota</taxon>
        <taxon>Bacilli</taxon>
        <taxon>Bacillales</taxon>
        <taxon>Bacillaceae</taxon>
        <taxon>Domibacillus</taxon>
    </lineage>
</organism>
<name>A0A1V2A4E5_9BACI</name>
<protein>
    <submittedName>
        <fullName evidence="1">Uncharacterized protein</fullName>
    </submittedName>
</protein>